<dbReference type="Pfam" id="PF13847">
    <property type="entry name" value="Methyltransf_31"/>
    <property type="match status" value="1"/>
</dbReference>
<dbReference type="AlphaFoldDB" id="A0A7S6VRM7"/>
<sequence length="430" mass="48652">MMNLHDGYVVDVPYPTFVHRQAMPTWLNMVVQQQGIQAPDLKRPFRYLELGCAMGIHLHLTAAAHPQGHFVGVDFNAQQLLVAQEGIERTHISNIELIHASFSELLTQQLEPFDFIVTHGVWSWIAQEHQQAIVQLVSQLLKPNGIFYCSYMSHPGATHFTSVQKLMLEMSQHLTGDSASKATQTVHFARRLAQTQRGLFEKVPSLADDLTALAQDKPSYIAHDFLSQHWQPQHSADMIRLMAQQGLAFIAGAGVIENIDVLEFSPEVRRMLDQLPVLTLRETSKDILRNTLQRQDVYVKKAQKLNQAQRSAYYDQQLFCLTPQAPVGQSLAQDEKLGQLHDLVPLFEQVLSSLSQHAMSTQQILKRSKLKISAQQFSEILMVMVWAGYVHPCAAQQHPQMAVKMNMWMHEQALPWRVIPECATAISLSS</sequence>
<reference evidence="3 4" key="1">
    <citation type="submission" date="2020-02" db="EMBL/GenBank/DDBJ databases">
        <title>Tigecycline-resistant Acinetobacter species from pigs and migratory birds.</title>
        <authorList>
            <person name="Chen C."/>
            <person name="Sun J."/>
            <person name="Liao X.-P."/>
            <person name="Liu Y.-H."/>
        </authorList>
    </citation>
    <scope>NUCLEOTIDE SEQUENCE [LARGE SCALE GENOMIC DNA]</scope>
    <source>
        <strain evidence="3 4">C15_T</strain>
    </source>
</reference>
<dbReference type="RefSeq" id="WP_180192431.1">
    <property type="nucleotide sequence ID" value="NZ_CP048654.1"/>
</dbReference>
<gene>
    <name evidence="3" type="ORF">G0027_13025</name>
</gene>
<feature type="domain" description="Methyltransferase regulatory" evidence="1">
    <location>
        <begin position="218"/>
        <end position="300"/>
    </location>
</feature>
<dbReference type="InterPro" id="IPR018773">
    <property type="entry name" value="MeTrfase_reg_dom_prd"/>
</dbReference>
<dbReference type="Pfam" id="PF10119">
    <property type="entry name" value="MethyTransf_Reg"/>
    <property type="match status" value="1"/>
</dbReference>
<name>A0A7S6VRM7_9GAMM</name>
<evidence type="ECO:0000313" key="4">
    <source>
        <dbReference type="Proteomes" id="UP000593812"/>
    </source>
</evidence>
<dbReference type="EMBL" id="CP048654">
    <property type="protein sequence ID" value="QOW43676.1"/>
    <property type="molecule type" value="Genomic_DNA"/>
</dbReference>
<dbReference type="GO" id="GO:0008168">
    <property type="term" value="F:methyltransferase activity"/>
    <property type="evidence" value="ECO:0007669"/>
    <property type="project" value="UniProtKB-KW"/>
</dbReference>
<dbReference type="Gene3D" id="3.40.50.150">
    <property type="entry name" value="Vaccinia Virus protein VP39"/>
    <property type="match status" value="1"/>
</dbReference>
<keyword evidence="3" id="KW-0808">Transferase</keyword>
<dbReference type="PANTHER" id="PTHR43667:SF2">
    <property type="entry name" value="FATTY ACID C-METHYL TRANSFERASE"/>
    <property type="match status" value="1"/>
</dbReference>
<evidence type="ECO:0000259" key="1">
    <source>
        <dbReference type="Pfam" id="PF10119"/>
    </source>
</evidence>
<proteinExistence type="predicted"/>
<keyword evidence="3" id="KW-0489">Methyltransferase</keyword>
<dbReference type="Proteomes" id="UP000593812">
    <property type="component" value="Chromosome"/>
</dbReference>
<dbReference type="GO" id="GO:0032259">
    <property type="term" value="P:methylation"/>
    <property type="evidence" value="ECO:0007669"/>
    <property type="project" value="UniProtKB-KW"/>
</dbReference>
<protein>
    <submittedName>
        <fullName evidence="3">Methyltransferase domain-containing protein</fullName>
    </submittedName>
</protein>
<feature type="domain" description="Methyltransferase" evidence="2">
    <location>
        <begin position="46"/>
        <end position="166"/>
    </location>
</feature>
<dbReference type="InterPro" id="IPR029063">
    <property type="entry name" value="SAM-dependent_MTases_sf"/>
</dbReference>
<dbReference type="InterPro" id="IPR050723">
    <property type="entry name" value="CFA/CMAS"/>
</dbReference>
<evidence type="ECO:0000259" key="2">
    <source>
        <dbReference type="Pfam" id="PF13847"/>
    </source>
</evidence>
<accession>A0A7S6VRM7</accession>
<dbReference type="InterPro" id="IPR025714">
    <property type="entry name" value="Methyltranfer_dom"/>
</dbReference>
<organism evidence="3 4">
    <name type="scientific">Acinetobacter indicus</name>
    <dbReference type="NCBI Taxonomy" id="756892"/>
    <lineage>
        <taxon>Bacteria</taxon>
        <taxon>Pseudomonadati</taxon>
        <taxon>Pseudomonadota</taxon>
        <taxon>Gammaproteobacteria</taxon>
        <taxon>Moraxellales</taxon>
        <taxon>Moraxellaceae</taxon>
        <taxon>Acinetobacter</taxon>
    </lineage>
</organism>
<dbReference type="CDD" id="cd02440">
    <property type="entry name" value="AdoMet_MTases"/>
    <property type="match status" value="1"/>
</dbReference>
<dbReference type="PANTHER" id="PTHR43667">
    <property type="entry name" value="CYCLOPROPANE-FATTY-ACYL-PHOSPHOLIPID SYNTHASE"/>
    <property type="match status" value="1"/>
</dbReference>
<dbReference type="SUPFAM" id="SSF53335">
    <property type="entry name" value="S-adenosyl-L-methionine-dependent methyltransferases"/>
    <property type="match status" value="1"/>
</dbReference>
<evidence type="ECO:0000313" key="3">
    <source>
        <dbReference type="EMBL" id="QOW43676.1"/>
    </source>
</evidence>